<dbReference type="GO" id="GO:0004674">
    <property type="term" value="F:protein serine/threonine kinase activity"/>
    <property type="evidence" value="ECO:0007669"/>
    <property type="project" value="TreeGrafter"/>
</dbReference>
<dbReference type="InterPro" id="IPR001245">
    <property type="entry name" value="Ser-Thr/Tyr_kinase_cat_dom"/>
</dbReference>
<dbReference type="Pfam" id="PF07714">
    <property type="entry name" value="PK_Tyr_Ser-Thr"/>
    <property type="match status" value="1"/>
</dbReference>
<dbReference type="InterPro" id="IPR000719">
    <property type="entry name" value="Prot_kinase_dom"/>
</dbReference>
<evidence type="ECO:0000313" key="2">
    <source>
        <dbReference type="EMBL" id="OCH91487.1"/>
    </source>
</evidence>
<dbReference type="PROSITE" id="PS50011">
    <property type="entry name" value="PROTEIN_KINASE_DOM"/>
    <property type="match status" value="1"/>
</dbReference>
<dbReference type="SUPFAM" id="SSF56112">
    <property type="entry name" value="Protein kinase-like (PK-like)"/>
    <property type="match status" value="1"/>
</dbReference>
<feature type="non-terminal residue" evidence="2">
    <location>
        <position position="1"/>
    </location>
</feature>
<dbReference type="PROSITE" id="PS00108">
    <property type="entry name" value="PROTEIN_KINASE_ST"/>
    <property type="match status" value="1"/>
</dbReference>
<dbReference type="GO" id="GO:0005524">
    <property type="term" value="F:ATP binding"/>
    <property type="evidence" value="ECO:0007669"/>
    <property type="project" value="InterPro"/>
</dbReference>
<protein>
    <submittedName>
        <fullName evidence="2">Kinase-like protein</fullName>
    </submittedName>
</protein>
<organism evidence="2 3">
    <name type="scientific">Obba rivulosa</name>
    <dbReference type="NCBI Taxonomy" id="1052685"/>
    <lineage>
        <taxon>Eukaryota</taxon>
        <taxon>Fungi</taxon>
        <taxon>Dikarya</taxon>
        <taxon>Basidiomycota</taxon>
        <taxon>Agaricomycotina</taxon>
        <taxon>Agaricomycetes</taxon>
        <taxon>Polyporales</taxon>
        <taxon>Gelatoporiaceae</taxon>
        <taxon>Obba</taxon>
    </lineage>
</organism>
<dbReference type="InterPro" id="IPR051681">
    <property type="entry name" value="Ser/Thr_Kinases-Pseudokinases"/>
</dbReference>
<name>A0A8E2B0I3_9APHY</name>
<gene>
    <name evidence="2" type="ORF">OBBRIDRAFT_715672</name>
</gene>
<keyword evidence="2" id="KW-0418">Kinase</keyword>
<dbReference type="PIRSF" id="PIRSF000654">
    <property type="entry name" value="Integrin-linked_kinase"/>
    <property type="match status" value="1"/>
</dbReference>
<dbReference type="AlphaFoldDB" id="A0A8E2B0I3"/>
<feature type="domain" description="Protein kinase" evidence="1">
    <location>
        <begin position="29"/>
        <end position="291"/>
    </location>
</feature>
<dbReference type="EMBL" id="KV722384">
    <property type="protein sequence ID" value="OCH91487.1"/>
    <property type="molecule type" value="Genomic_DNA"/>
</dbReference>
<evidence type="ECO:0000313" key="3">
    <source>
        <dbReference type="Proteomes" id="UP000250043"/>
    </source>
</evidence>
<proteinExistence type="predicted"/>
<reference evidence="2 3" key="1">
    <citation type="submission" date="2016-07" db="EMBL/GenBank/DDBJ databases">
        <title>Draft genome of the white-rot fungus Obba rivulosa 3A-2.</title>
        <authorList>
            <consortium name="DOE Joint Genome Institute"/>
            <person name="Miettinen O."/>
            <person name="Riley R."/>
            <person name="Acob R."/>
            <person name="Barry K."/>
            <person name="Cullen D."/>
            <person name="De Vries R."/>
            <person name="Hainaut M."/>
            <person name="Hatakka A."/>
            <person name="Henrissat B."/>
            <person name="Hilden K."/>
            <person name="Kuo R."/>
            <person name="Labutti K."/>
            <person name="Lipzen A."/>
            <person name="Makela M.R."/>
            <person name="Sandor L."/>
            <person name="Spatafora J.W."/>
            <person name="Grigoriev I.V."/>
            <person name="Hibbett D.S."/>
        </authorList>
    </citation>
    <scope>NUCLEOTIDE SEQUENCE [LARGE SCALE GENOMIC DNA]</scope>
    <source>
        <strain evidence="2 3">3A-2</strain>
    </source>
</reference>
<feature type="non-terminal residue" evidence="2">
    <location>
        <position position="291"/>
    </location>
</feature>
<dbReference type="SMART" id="SM00220">
    <property type="entry name" value="S_TKc"/>
    <property type="match status" value="1"/>
</dbReference>
<dbReference type="Gene3D" id="1.10.510.10">
    <property type="entry name" value="Transferase(Phosphotransferase) domain 1"/>
    <property type="match status" value="1"/>
</dbReference>
<dbReference type="Proteomes" id="UP000250043">
    <property type="component" value="Unassembled WGS sequence"/>
</dbReference>
<dbReference type="OrthoDB" id="2791079at2759"/>
<dbReference type="InterPro" id="IPR008271">
    <property type="entry name" value="Ser/Thr_kinase_AS"/>
</dbReference>
<accession>A0A8E2B0I3</accession>
<keyword evidence="3" id="KW-1185">Reference proteome</keyword>
<dbReference type="InterPro" id="IPR011009">
    <property type="entry name" value="Kinase-like_dom_sf"/>
</dbReference>
<evidence type="ECO:0000259" key="1">
    <source>
        <dbReference type="PROSITE" id="PS50011"/>
    </source>
</evidence>
<sequence>RCLDLLRKLCERNESFPRSCTIPARRIKRVSDQPTGSGGNADVWKGEYDETEVALKVVRVYGYRDANQIILKSCFKEAVIWKHLRHRNIARFYGICIAPSEFSLVAQWMSHGTVVAFLECHPIFDRLALIVDVAEGLQYLHDLDIVHGDLKGANILVNGQGVACITDFGLSVVLCYENNSSTASVVQGSLRWMAPEILDPEEFGVERAYLTRESDIHSFSLAMLEIFTGAIPFNDCPRDATVILRVIKGIRPQRPPQTIDGLTDGVWNLMEECWQPDWRKRPDIKRVLEYL</sequence>
<keyword evidence="2" id="KW-0808">Transferase</keyword>
<dbReference type="PANTHER" id="PTHR44329">
    <property type="entry name" value="SERINE/THREONINE-PROTEIN KINASE TNNI3K-RELATED"/>
    <property type="match status" value="1"/>
</dbReference>